<dbReference type="EMBL" id="UAWB01000002">
    <property type="protein sequence ID" value="SQB28526.1"/>
    <property type="molecule type" value="Genomic_DNA"/>
</dbReference>
<dbReference type="Proteomes" id="UP000199426">
    <property type="component" value="Unassembled WGS sequence"/>
</dbReference>
<proteinExistence type="predicted"/>
<reference evidence="3 5" key="2">
    <citation type="submission" date="2018-06" db="EMBL/GenBank/DDBJ databases">
        <authorList>
            <consortium name="Pathogen Informatics"/>
            <person name="Doyle S."/>
        </authorList>
    </citation>
    <scope>NUCLEOTIDE SEQUENCE [LARGE SCALE GENOMIC DNA]</scope>
    <source>
        <strain evidence="3 5">NCTC13492</strain>
    </source>
</reference>
<protein>
    <recommendedName>
        <fullName evidence="6">Lipoprotein</fullName>
    </recommendedName>
</protein>
<dbReference type="Proteomes" id="UP000251670">
    <property type="component" value="Unassembled WGS sequence"/>
</dbReference>
<dbReference type="STRING" id="445960.SAMN05421542_3022"/>
<keyword evidence="4" id="KW-1185">Reference proteome</keyword>
<feature type="signal peptide" evidence="1">
    <location>
        <begin position="1"/>
        <end position="22"/>
    </location>
</feature>
<evidence type="ECO:0000256" key="1">
    <source>
        <dbReference type="SAM" id="SignalP"/>
    </source>
</evidence>
<keyword evidence="1" id="KW-0732">Signal</keyword>
<dbReference type="AlphaFoldDB" id="A0A2X2VH89"/>
<dbReference type="EMBL" id="FNEG01000004">
    <property type="protein sequence ID" value="SDJ20835.1"/>
    <property type="molecule type" value="Genomic_DNA"/>
</dbReference>
<feature type="chain" id="PRO_5016905203" description="Lipoprotein" evidence="1">
    <location>
        <begin position="23"/>
        <end position="193"/>
    </location>
</feature>
<organism evidence="3 5">
    <name type="scientific">Chryseobacterium jejuense</name>
    <dbReference type="NCBI Taxonomy" id="445960"/>
    <lineage>
        <taxon>Bacteria</taxon>
        <taxon>Pseudomonadati</taxon>
        <taxon>Bacteroidota</taxon>
        <taxon>Flavobacteriia</taxon>
        <taxon>Flavobacteriales</taxon>
        <taxon>Weeksellaceae</taxon>
        <taxon>Chryseobacterium group</taxon>
        <taxon>Chryseobacterium</taxon>
    </lineage>
</organism>
<sequence>MIKMRNSLNLIVLLFFFITVSCSEKPSTNKEENNSKNNALDRLHDKDVEFQKLELKCFGEEYNAKQCSNKKEKISISFSKESSSFSIKGVNFHDYNSTGLDDLGYQTFLYGDRNNRVIIIDSFLESGHLFYIYFYDKTGMKFLGKKEITIIDESIILDKIKVNQMKNELVIFIGSGIESLKFNIDKGIDLNTK</sequence>
<accession>A0A2X2VH89</accession>
<evidence type="ECO:0000313" key="4">
    <source>
        <dbReference type="Proteomes" id="UP000199426"/>
    </source>
</evidence>
<evidence type="ECO:0000313" key="5">
    <source>
        <dbReference type="Proteomes" id="UP000251670"/>
    </source>
</evidence>
<name>A0A2X2VH89_CHRJE</name>
<dbReference type="PROSITE" id="PS51257">
    <property type="entry name" value="PROKAR_LIPOPROTEIN"/>
    <property type="match status" value="1"/>
</dbReference>
<gene>
    <name evidence="3" type="ORF">NCTC13492_01836</name>
    <name evidence="2" type="ORF">SAMN05421542_3022</name>
</gene>
<reference evidence="2 4" key="1">
    <citation type="submission" date="2016-10" db="EMBL/GenBank/DDBJ databases">
        <authorList>
            <person name="Varghese N."/>
            <person name="Submissions S."/>
        </authorList>
    </citation>
    <scope>NUCLEOTIDE SEQUENCE [LARGE SCALE GENOMIC DNA]</scope>
    <source>
        <strain evidence="2 4">DSM 19299</strain>
    </source>
</reference>
<evidence type="ECO:0008006" key="6">
    <source>
        <dbReference type="Google" id="ProtNLM"/>
    </source>
</evidence>
<evidence type="ECO:0000313" key="3">
    <source>
        <dbReference type="EMBL" id="SQB28526.1"/>
    </source>
</evidence>
<evidence type="ECO:0000313" key="2">
    <source>
        <dbReference type="EMBL" id="SDJ20835.1"/>
    </source>
</evidence>